<comment type="subunit">
    <text evidence="7">The glycine cleavage system is composed of four proteins: P, T, L and H.</text>
</comment>
<accession>A0A0P1LXP9</accession>
<dbReference type="GO" id="GO:0008483">
    <property type="term" value="F:transaminase activity"/>
    <property type="evidence" value="ECO:0007669"/>
    <property type="project" value="UniProtKB-KW"/>
</dbReference>
<dbReference type="InterPro" id="IPR029043">
    <property type="entry name" value="GcvT/YgfZ_C"/>
</dbReference>
<dbReference type="Gene3D" id="3.30.1360.120">
    <property type="entry name" value="Probable tRNA modification gtpase trme, domain 1"/>
    <property type="match status" value="1"/>
</dbReference>
<gene>
    <name evidence="7" type="primary">gcvT</name>
    <name evidence="12" type="ORF">JGI4_02091</name>
    <name evidence="11" type="ORF">JGI8_01024</name>
</gene>
<dbReference type="InterPro" id="IPR006222">
    <property type="entry name" value="GCVT_N"/>
</dbReference>
<evidence type="ECO:0000313" key="11">
    <source>
        <dbReference type="EMBL" id="CUS86666.1"/>
    </source>
</evidence>
<dbReference type="GO" id="GO:0008168">
    <property type="term" value="F:methyltransferase activity"/>
    <property type="evidence" value="ECO:0007669"/>
    <property type="project" value="UniProtKB-KW"/>
</dbReference>
<dbReference type="GO" id="GO:0019464">
    <property type="term" value="P:glycine decarboxylation via glycine cleavage system"/>
    <property type="evidence" value="ECO:0007669"/>
    <property type="project" value="UniProtKB-UniRule"/>
</dbReference>
<evidence type="ECO:0000256" key="5">
    <source>
        <dbReference type="ARBA" id="ARBA00031395"/>
    </source>
</evidence>
<evidence type="ECO:0000256" key="4">
    <source>
        <dbReference type="ARBA" id="ARBA00022679"/>
    </source>
</evidence>
<evidence type="ECO:0000313" key="14">
    <source>
        <dbReference type="Proteomes" id="UP000182200"/>
    </source>
</evidence>
<evidence type="ECO:0000256" key="8">
    <source>
        <dbReference type="PIRSR" id="PIRSR006487-1"/>
    </source>
</evidence>
<evidence type="ECO:0000259" key="10">
    <source>
        <dbReference type="Pfam" id="PF08669"/>
    </source>
</evidence>
<evidence type="ECO:0000256" key="2">
    <source>
        <dbReference type="ARBA" id="ARBA00012616"/>
    </source>
</evidence>
<accession>A0A0P1P322</accession>
<keyword evidence="12" id="KW-0489">Methyltransferase</keyword>
<evidence type="ECO:0000259" key="9">
    <source>
        <dbReference type="Pfam" id="PF01571"/>
    </source>
</evidence>
<reference evidence="12 13" key="2">
    <citation type="submission" date="2015-11" db="EMBL/GenBank/DDBJ databases">
        <authorList>
            <person name="Zhang Y."/>
            <person name="Guo Z."/>
        </authorList>
    </citation>
    <scope>NUCLEOTIDE SEQUENCE [LARGE SCALE GENOMIC DNA]</scope>
    <source>
        <strain evidence="12">JGI-4</strain>
    </source>
</reference>
<dbReference type="Gene3D" id="2.40.30.110">
    <property type="entry name" value="Aminomethyltransferase beta-barrel domains"/>
    <property type="match status" value="1"/>
</dbReference>
<comment type="similarity">
    <text evidence="1 7">Belongs to the GcvT family.</text>
</comment>
<dbReference type="AlphaFoldDB" id="A0A0P1M6C8"/>
<name>A0A0P1M6C8_9BACT</name>
<dbReference type="Gene3D" id="4.10.1250.10">
    <property type="entry name" value="Aminomethyltransferase fragment"/>
    <property type="match status" value="1"/>
</dbReference>
<dbReference type="Gene3D" id="3.30.70.1400">
    <property type="entry name" value="Aminomethyltransferase beta-barrel domains"/>
    <property type="match status" value="1"/>
</dbReference>
<sequence>MKRTPFYEIHLELGAKIAPFAGYEMPIQYDGIIVEHKRVRESVGVFDVSHMGEFRVSGKDALGFLQKLTVNDVSKLTPGRAQYSAMCYEDGGIVDDLLIYNLGDSYMVVVNAANIEKDFEWMKKHLDGDVNFENISDEVALLAVQGPKSLLTLQKLTGVDLSQIKYYHFVKGKLAGVDMIISRTGYTGELGFELYFEADPEICKKVWTAVMEAGKEFGIGPAGLGARDTLRTEMGYMLYGNDIDQTTNPLEAGLDWIVKLDKGDFIGRESLLRIKNEGLKRKLVGFTVVDERIPPRHGYEIFKDGEKVGYVTSGTFSPILEKGIGMGYVDIKFSNPGERISVNARGKELTAVIVNLPFVPNRAR</sequence>
<accession>A0A0P1M6C8</accession>
<dbReference type="FunFam" id="3.30.70.1400:FF:000001">
    <property type="entry name" value="Aminomethyltransferase"/>
    <property type="match status" value="1"/>
</dbReference>
<evidence type="ECO:0000256" key="7">
    <source>
        <dbReference type="HAMAP-Rule" id="MF_00259"/>
    </source>
</evidence>
<dbReference type="NCBIfam" id="NF001567">
    <property type="entry name" value="PRK00389.1"/>
    <property type="match status" value="1"/>
</dbReference>
<dbReference type="EMBL" id="FAOP01000009">
    <property type="protein sequence ID" value="CUU08429.1"/>
    <property type="molecule type" value="Genomic_DNA"/>
</dbReference>
<evidence type="ECO:0000256" key="6">
    <source>
        <dbReference type="ARBA" id="ARBA00047665"/>
    </source>
</evidence>
<dbReference type="SUPFAM" id="SSF101790">
    <property type="entry name" value="Aminomethyltransferase beta-barrel domain"/>
    <property type="match status" value="1"/>
</dbReference>
<accession>A0A0P1MIY1</accession>
<accession>A0A0P1P624</accession>
<dbReference type="InterPro" id="IPR028896">
    <property type="entry name" value="GcvT/YgfZ/DmdA"/>
</dbReference>
<dbReference type="STRING" id="1633631.GCA_001442925_02084"/>
<dbReference type="FunFam" id="4.10.1250.10:FF:000001">
    <property type="entry name" value="Aminomethyltransferase"/>
    <property type="match status" value="1"/>
</dbReference>
<feature type="domain" description="Aminomethyltransferase C-terminal" evidence="10">
    <location>
        <begin position="281"/>
        <end position="359"/>
    </location>
</feature>
<dbReference type="Proteomes" id="UP000182011">
    <property type="component" value="Unassembled WGS sequence"/>
</dbReference>
<accession>A0A0P1LYP6</accession>
<dbReference type="SUPFAM" id="SSF103025">
    <property type="entry name" value="Folate-binding domain"/>
    <property type="match status" value="1"/>
</dbReference>
<evidence type="ECO:0000256" key="3">
    <source>
        <dbReference type="ARBA" id="ARBA00022576"/>
    </source>
</evidence>
<keyword evidence="3 7" id="KW-0032">Aminotransferase</keyword>
<dbReference type="GO" id="GO:0005829">
    <property type="term" value="C:cytosol"/>
    <property type="evidence" value="ECO:0007669"/>
    <property type="project" value="TreeGrafter"/>
</dbReference>
<dbReference type="Pfam" id="PF01571">
    <property type="entry name" value="GCV_T"/>
    <property type="match status" value="1"/>
</dbReference>
<dbReference type="GO" id="GO:0004047">
    <property type="term" value="F:aminomethyltransferase activity"/>
    <property type="evidence" value="ECO:0007669"/>
    <property type="project" value="UniProtKB-UniRule"/>
</dbReference>
<dbReference type="PIRSF" id="PIRSF006487">
    <property type="entry name" value="GcvT"/>
    <property type="match status" value="1"/>
</dbReference>
<comment type="catalytic activity">
    <reaction evidence="6 7">
        <text>N(6)-[(R)-S(8)-aminomethyldihydrolipoyl]-L-lysyl-[protein] + (6S)-5,6,7,8-tetrahydrofolate = N(6)-[(R)-dihydrolipoyl]-L-lysyl-[protein] + (6R)-5,10-methylene-5,6,7,8-tetrahydrofolate + NH4(+)</text>
        <dbReference type="Rhea" id="RHEA:16945"/>
        <dbReference type="Rhea" id="RHEA-COMP:10475"/>
        <dbReference type="Rhea" id="RHEA-COMP:10492"/>
        <dbReference type="ChEBI" id="CHEBI:15636"/>
        <dbReference type="ChEBI" id="CHEBI:28938"/>
        <dbReference type="ChEBI" id="CHEBI:57453"/>
        <dbReference type="ChEBI" id="CHEBI:83100"/>
        <dbReference type="ChEBI" id="CHEBI:83143"/>
        <dbReference type="EC" id="2.1.2.10"/>
    </reaction>
</comment>
<dbReference type="GO" id="GO:0032259">
    <property type="term" value="P:methylation"/>
    <property type="evidence" value="ECO:0007669"/>
    <property type="project" value="UniProtKB-KW"/>
</dbReference>
<dbReference type="OrthoDB" id="9774591at2"/>
<dbReference type="InterPro" id="IPR006223">
    <property type="entry name" value="GcvT"/>
</dbReference>
<feature type="domain" description="GCVT N-terminal" evidence="9">
    <location>
        <begin position="6"/>
        <end position="262"/>
    </location>
</feature>
<dbReference type="NCBIfam" id="TIGR00528">
    <property type="entry name" value="gcvT"/>
    <property type="match status" value="1"/>
</dbReference>
<dbReference type="HAMAP" id="MF_00259">
    <property type="entry name" value="GcvT"/>
    <property type="match status" value="1"/>
</dbReference>
<dbReference type="InterPro" id="IPR027266">
    <property type="entry name" value="TrmE/GcvT-like"/>
</dbReference>
<protein>
    <recommendedName>
        <fullName evidence="2 7">Aminomethyltransferase</fullName>
        <ecNumber evidence="2 7">2.1.2.10</ecNumber>
    </recommendedName>
    <alternativeName>
        <fullName evidence="5 7">Glycine cleavage system T protein</fullName>
    </alternativeName>
</protein>
<dbReference type="InterPro" id="IPR022903">
    <property type="entry name" value="GcvT_bac"/>
</dbReference>
<accession>A0A0S4NEI2</accession>
<dbReference type="InterPro" id="IPR013977">
    <property type="entry name" value="GcvT_C"/>
</dbReference>
<dbReference type="EC" id="2.1.2.10" evidence="2 7"/>
<dbReference type="EMBL" id="CZVI01000011">
    <property type="protein sequence ID" value="CUS86666.1"/>
    <property type="molecule type" value="Genomic_DNA"/>
</dbReference>
<dbReference type="GO" id="GO:0005960">
    <property type="term" value="C:glycine cleavage complex"/>
    <property type="evidence" value="ECO:0007669"/>
    <property type="project" value="InterPro"/>
</dbReference>
<evidence type="ECO:0000313" key="13">
    <source>
        <dbReference type="Proteomes" id="UP000182011"/>
    </source>
</evidence>
<dbReference type="Pfam" id="PF08669">
    <property type="entry name" value="GCV_T_C"/>
    <property type="match status" value="1"/>
</dbReference>
<dbReference type="RefSeq" id="WP_047133478.1">
    <property type="nucleotide sequence ID" value="NZ_CZVI01000011.1"/>
</dbReference>
<keyword evidence="4 7" id="KW-0808">Transferase</keyword>
<reference evidence="11 14" key="1">
    <citation type="submission" date="2015-11" db="EMBL/GenBank/DDBJ databases">
        <authorList>
            <person name="Varghese N."/>
        </authorList>
    </citation>
    <scope>NUCLEOTIDE SEQUENCE [LARGE SCALE GENOMIC DNA]</scope>
    <source>
        <strain evidence="11 14">JGI-8</strain>
    </source>
</reference>
<accession>A0A0P1LJI9</accession>
<dbReference type="Proteomes" id="UP000182200">
    <property type="component" value="Unassembled WGS sequence"/>
</dbReference>
<evidence type="ECO:0000256" key="1">
    <source>
        <dbReference type="ARBA" id="ARBA00008609"/>
    </source>
</evidence>
<feature type="binding site" evidence="8">
    <location>
        <position position="193"/>
    </location>
    <ligand>
        <name>substrate</name>
    </ligand>
</feature>
<dbReference type="PANTHER" id="PTHR43757:SF2">
    <property type="entry name" value="AMINOMETHYLTRANSFERASE, MITOCHONDRIAL"/>
    <property type="match status" value="1"/>
</dbReference>
<comment type="function">
    <text evidence="7">The glycine cleavage system catalyzes the degradation of glycine.</text>
</comment>
<proteinExistence type="inferred from homology"/>
<keyword evidence="14" id="KW-1185">Reference proteome</keyword>
<organism evidence="12 13">
    <name type="scientific">Candidatus Kryptonium thompsonii</name>
    <dbReference type="NCBI Taxonomy" id="1633631"/>
    <lineage>
        <taxon>Bacteria</taxon>
        <taxon>Pseudomonadati</taxon>
        <taxon>Candidatus Kryptoniota</taxon>
        <taxon>Candidatus Kryptonium</taxon>
    </lineage>
</organism>
<evidence type="ECO:0000313" key="12">
    <source>
        <dbReference type="EMBL" id="CUU08429.1"/>
    </source>
</evidence>
<dbReference type="FunFam" id="2.40.30.110:FF:000003">
    <property type="entry name" value="Aminomethyltransferase"/>
    <property type="match status" value="1"/>
</dbReference>
<accession>A0A0P1M871</accession>
<dbReference type="PANTHER" id="PTHR43757">
    <property type="entry name" value="AMINOMETHYLTRANSFERASE"/>
    <property type="match status" value="1"/>
</dbReference>